<evidence type="ECO:0000313" key="2">
    <source>
        <dbReference type="Proteomes" id="UP000799771"/>
    </source>
</evidence>
<name>A0A6A5ZX75_9PLEO</name>
<dbReference type="EMBL" id="ML977524">
    <property type="protein sequence ID" value="KAF2123625.1"/>
    <property type="molecule type" value="Genomic_DNA"/>
</dbReference>
<reference evidence="1" key="1">
    <citation type="journal article" date="2020" name="Stud. Mycol.">
        <title>101 Dothideomycetes genomes: a test case for predicting lifestyles and emergence of pathogens.</title>
        <authorList>
            <person name="Haridas S."/>
            <person name="Albert R."/>
            <person name="Binder M."/>
            <person name="Bloem J."/>
            <person name="Labutti K."/>
            <person name="Salamov A."/>
            <person name="Andreopoulos B."/>
            <person name="Baker S."/>
            <person name="Barry K."/>
            <person name="Bills G."/>
            <person name="Bluhm B."/>
            <person name="Cannon C."/>
            <person name="Castanera R."/>
            <person name="Culley D."/>
            <person name="Daum C."/>
            <person name="Ezra D."/>
            <person name="Gonzalez J."/>
            <person name="Henrissat B."/>
            <person name="Kuo A."/>
            <person name="Liang C."/>
            <person name="Lipzen A."/>
            <person name="Lutzoni F."/>
            <person name="Magnuson J."/>
            <person name="Mondo S."/>
            <person name="Nolan M."/>
            <person name="Ohm R."/>
            <person name="Pangilinan J."/>
            <person name="Park H.-J."/>
            <person name="Ramirez L."/>
            <person name="Alfaro M."/>
            <person name="Sun H."/>
            <person name="Tritt A."/>
            <person name="Yoshinaga Y."/>
            <person name="Zwiers L.-H."/>
            <person name="Turgeon B."/>
            <person name="Goodwin S."/>
            <person name="Spatafora J."/>
            <person name="Crous P."/>
            <person name="Grigoriev I."/>
        </authorList>
    </citation>
    <scope>NUCLEOTIDE SEQUENCE</scope>
    <source>
        <strain evidence="1">CBS 119687</strain>
    </source>
</reference>
<evidence type="ECO:0000313" key="1">
    <source>
        <dbReference type="EMBL" id="KAF2123625.1"/>
    </source>
</evidence>
<keyword evidence="2" id="KW-1185">Reference proteome</keyword>
<accession>A0A6A5ZX75</accession>
<gene>
    <name evidence="1" type="ORF">P153DRAFT_303597</name>
</gene>
<evidence type="ECO:0008006" key="3">
    <source>
        <dbReference type="Google" id="ProtNLM"/>
    </source>
</evidence>
<dbReference type="GeneID" id="54404959"/>
<proteinExistence type="predicted"/>
<dbReference type="RefSeq" id="XP_033518019.1">
    <property type="nucleotide sequence ID" value="XM_033664527.1"/>
</dbReference>
<dbReference type="AlphaFoldDB" id="A0A6A5ZX75"/>
<dbReference type="OrthoDB" id="4161428at2759"/>
<organism evidence="1 2">
    <name type="scientific">Dothidotthia symphoricarpi CBS 119687</name>
    <dbReference type="NCBI Taxonomy" id="1392245"/>
    <lineage>
        <taxon>Eukaryota</taxon>
        <taxon>Fungi</taxon>
        <taxon>Dikarya</taxon>
        <taxon>Ascomycota</taxon>
        <taxon>Pezizomycotina</taxon>
        <taxon>Dothideomycetes</taxon>
        <taxon>Pleosporomycetidae</taxon>
        <taxon>Pleosporales</taxon>
        <taxon>Dothidotthiaceae</taxon>
        <taxon>Dothidotthia</taxon>
    </lineage>
</organism>
<dbReference type="Proteomes" id="UP000799771">
    <property type="component" value="Unassembled WGS sequence"/>
</dbReference>
<sequence length="466" mass="51894">MEEAIHNHNEGYDSCLKAYEEFLRHYKRTDLQGEQRMELPNHHYIPRMATFSPGYIGNGSSTLPRGDFEISEKHHLGGCQILCATIDQLRAAKKGKGIPHAPYVLIPPDNNRPPDTSNLFRELEQSYIIADFLQRLNQPHGTRQLYHDGQPPLNFLNISGSVGTHISRENDVVEELDLTLLHTLTSSLRGKINANIGCGKEAIQTAALNDMKSCMSFHLVGERGTMSAWHQDIVGGTHITPVSGGKLWSIYDGPVNDEVIESFSSTAEHGGVLWKPPAGTVFTIYLAPQWTLVMNGDFTPHMATSIGGPFTHLVGGQVWSSEPEKLEPLLQKQKWLIENVNVASNEPVPRQLPDVLLELELYIIRSISEHNNLTRTYPTSLPRYTETHLQLLRSFISHIKPLLMCNCKRGSCRPPKCPCKFISSEYGDEVGGINTVKHIGGCTAFCHPDYSDPATRACKRTALAKS</sequence>
<protein>
    <recommendedName>
        <fullName evidence="3">JmjC domain-containing protein</fullName>
    </recommendedName>
</protein>